<dbReference type="InterPro" id="IPR011701">
    <property type="entry name" value="MFS"/>
</dbReference>
<dbReference type="InterPro" id="IPR020846">
    <property type="entry name" value="MFS_dom"/>
</dbReference>
<dbReference type="FunFam" id="1.20.1250.20:FF:000082">
    <property type="entry name" value="MFS multidrug transporter, putative"/>
    <property type="match status" value="1"/>
</dbReference>
<feature type="transmembrane region" description="Helical" evidence="5">
    <location>
        <begin position="320"/>
        <end position="345"/>
    </location>
</feature>
<feature type="transmembrane region" description="Helical" evidence="5">
    <location>
        <begin position="496"/>
        <end position="518"/>
    </location>
</feature>
<dbReference type="Pfam" id="PF07690">
    <property type="entry name" value="MFS_1"/>
    <property type="match status" value="1"/>
</dbReference>
<comment type="caution">
    <text evidence="7">The sequence shown here is derived from an EMBL/GenBank/DDBJ whole genome shotgun (WGS) entry which is preliminary data.</text>
</comment>
<evidence type="ECO:0000256" key="2">
    <source>
        <dbReference type="ARBA" id="ARBA00022692"/>
    </source>
</evidence>
<feature type="transmembrane region" description="Helical" evidence="5">
    <location>
        <begin position="248"/>
        <end position="273"/>
    </location>
</feature>
<feature type="transmembrane region" description="Helical" evidence="5">
    <location>
        <begin position="357"/>
        <end position="382"/>
    </location>
</feature>
<feature type="transmembrane region" description="Helical" evidence="5">
    <location>
        <begin position="181"/>
        <end position="203"/>
    </location>
</feature>
<dbReference type="GO" id="GO:0022857">
    <property type="term" value="F:transmembrane transporter activity"/>
    <property type="evidence" value="ECO:0007669"/>
    <property type="project" value="InterPro"/>
</dbReference>
<proteinExistence type="predicted"/>
<feature type="transmembrane region" description="Helical" evidence="5">
    <location>
        <begin position="215"/>
        <end position="236"/>
    </location>
</feature>
<feature type="domain" description="Major facilitator superfamily (MFS) profile" evidence="6">
    <location>
        <begin position="84"/>
        <end position="534"/>
    </location>
</feature>
<gene>
    <name evidence="7" type="ORF">BN980_GECA08s01935g</name>
</gene>
<comment type="subcellular location">
    <subcellularLocation>
        <location evidence="1">Membrane</location>
        <topology evidence="1">Multi-pass membrane protein</topology>
    </subcellularLocation>
</comment>
<dbReference type="PROSITE" id="PS50850">
    <property type="entry name" value="MFS"/>
    <property type="match status" value="1"/>
</dbReference>
<evidence type="ECO:0000313" key="7">
    <source>
        <dbReference type="EMBL" id="CDO54609.1"/>
    </source>
</evidence>
<evidence type="ECO:0000259" key="6">
    <source>
        <dbReference type="PROSITE" id="PS50850"/>
    </source>
</evidence>
<reference evidence="7" key="1">
    <citation type="submission" date="2014-03" db="EMBL/GenBank/DDBJ databases">
        <authorList>
            <person name="Casaregola S."/>
        </authorList>
    </citation>
    <scope>NUCLEOTIDE SEQUENCE [LARGE SCALE GENOMIC DNA]</scope>
    <source>
        <strain evidence="7">CLIB 918</strain>
    </source>
</reference>
<dbReference type="PANTHER" id="PTHR23502:SF7">
    <property type="entry name" value="DRUG_PROTON ANTIPORTER YHK8-RELATED"/>
    <property type="match status" value="1"/>
</dbReference>
<dbReference type="Gene3D" id="1.20.1250.20">
    <property type="entry name" value="MFS general substrate transporter like domains"/>
    <property type="match status" value="1"/>
</dbReference>
<dbReference type="GO" id="GO:0005886">
    <property type="term" value="C:plasma membrane"/>
    <property type="evidence" value="ECO:0007669"/>
    <property type="project" value="TreeGrafter"/>
</dbReference>
<dbReference type="Proteomes" id="UP000242525">
    <property type="component" value="Unassembled WGS sequence"/>
</dbReference>
<keyword evidence="8" id="KW-1185">Reference proteome</keyword>
<evidence type="ECO:0000256" key="5">
    <source>
        <dbReference type="SAM" id="Phobius"/>
    </source>
</evidence>
<evidence type="ECO:0000256" key="4">
    <source>
        <dbReference type="ARBA" id="ARBA00023136"/>
    </source>
</evidence>
<dbReference type="PANTHER" id="PTHR23502">
    <property type="entry name" value="MAJOR FACILITATOR SUPERFAMILY"/>
    <property type="match status" value="1"/>
</dbReference>
<organism evidence="7 8">
    <name type="scientific">Geotrichum candidum</name>
    <name type="common">Oospora lactis</name>
    <name type="synonym">Dipodascus geotrichum</name>
    <dbReference type="NCBI Taxonomy" id="1173061"/>
    <lineage>
        <taxon>Eukaryota</taxon>
        <taxon>Fungi</taxon>
        <taxon>Dikarya</taxon>
        <taxon>Ascomycota</taxon>
        <taxon>Saccharomycotina</taxon>
        <taxon>Dipodascomycetes</taxon>
        <taxon>Dipodascales</taxon>
        <taxon>Dipodascaceae</taxon>
        <taxon>Geotrichum</taxon>
    </lineage>
</organism>
<dbReference type="SUPFAM" id="SSF103473">
    <property type="entry name" value="MFS general substrate transporter"/>
    <property type="match status" value="1"/>
</dbReference>
<keyword evidence="2 5" id="KW-0812">Transmembrane</keyword>
<feature type="transmembrane region" description="Helical" evidence="5">
    <location>
        <begin position="461"/>
        <end position="484"/>
    </location>
</feature>
<dbReference type="InterPro" id="IPR036259">
    <property type="entry name" value="MFS_trans_sf"/>
</dbReference>
<accession>A0A0J9XBE5</accession>
<feature type="transmembrane region" description="Helical" evidence="5">
    <location>
        <begin position="124"/>
        <end position="144"/>
    </location>
</feature>
<evidence type="ECO:0000256" key="3">
    <source>
        <dbReference type="ARBA" id="ARBA00022989"/>
    </source>
</evidence>
<dbReference type="OrthoDB" id="9986881at2759"/>
<dbReference type="AlphaFoldDB" id="A0A0J9XBE5"/>
<dbReference type="CDD" id="cd17323">
    <property type="entry name" value="MFS_Tpo1_MDR_like"/>
    <property type="match status" value="1"/>
</dbReference>
<feature type="transmembrane region" description="Helical" evidence="5">
    <location>
        <begin position="88"/>
        <end position="112"/>
    </location>
</feature>
<evidence type="ECO:0000256" key="1">
    <source>
        <dbReference type="ARBA" id="ARBA00004141"/>
    </source>
</evidence>
<feature type="transmembrane region" description="Helical" evidence="5">
    <location>
        <begin position="156"/>
        <end position="175"/>
    </location>
</feature>
<dbReference type="EMBL" id="CCBN010000008">
    <property type="protein sequence ID" value="CDO54609.1"/>
    <property type="molecule type" value="Genomic_DNA"/>
</dbReference>
<name>A0A0J9XBE5_GEOCN</name>
<feature type="transmembrane region" description="Helical" evidence="5">
    <location>
        <begin position="403"/>
        <end position="424"/>
    </location>
</feature>
<evidence type="ECO:0000313" key="8">
    <source>
        <dbReference type="Proteomes" id="UP000242525"/>
    </source>
</evidence>
<keyword evidence="4 5" id="KW-0472">Membrane</keyword>
<dbReference type="STRING" id="1173061.A0A0J9XBE5"/>
<protein>
    <submittedName>
        <fullName evidence="7">Similar to Saccharomyces cerevisiae YHR048W YHK8 Presumed antiporter of the DHA1 family of multidrug resistance transporters</fullName>
    </submittedName>
</protein>
<feature type="transmembrane region" description="Helical" evidence="5">
    <location>
        <begin position="430"/>
        <end position="454"/>
    </location>
</feature>
<keyword evidence="3 5" id="KW-1133">Transmembrane helix</keyword>
<sequence>MSSKSTSFEDLMVINKTTSNKLNDSDIKANIFDENRASDLEKSMTDDGSYKKTVEIEKITPVDPFLVKWDGNDDLENVQTQKSLFVRWIYAVIISGCSIIITCTSSIYSMAITGVVEQFHKSHTVSAMGITFFVLGMGWGPVFLAPISEFHGRRIVYIFSFLFMIPFQLMTGFANNMATLLIGRFFAGFAGSAFMGVASGSFSDLFNKDEIMLPVMMYTLTPFIGPGLGPLIGGFIAHGTNWRWTNFVMAIAVAVMLVFISFVVPETYTPLLLKKKAQRLRKTLNDDRYYAPIERSSKSIFTTIFLSSKRPMMMLLLEPMLTLICIYTGLLLSLLYLFCISYPYVFREVYNFNETQVGMAFIGLLVGCFLAAPTVVSNKIYIVPKCIERNTRTKHAYEPEFQLPQTIFAGVMVPIGLFIFGWTAKSDLHWMGPVTGGGITLFGLVICFNGIFAFTIDAYRTFAASAMACNGVVRCTLASAFPIFGLQMYENIGIPWATSMLAFICLAFVPMPILFFMYGHRIRAKSKFAWSESY</sequence>